<evidence type="ECO:0000256" key="2">
    <source>
        <dbReference type="SAM" id="Phobius"/>
    </source>
</evidence>
<feature type="signal peptide" evidence="3">
    <location>
        <begin position="1"/>
        <end position="24"/>
    </location>
</feature>
<evidence type="ECO:0000313" key="5">
    <source>
        <dbReference type="Proteomes" id="UP000800093"/>
    </source>
</evidence>
<dbReference type="Proteomes" id="UP000800093">
    <property type="component" value="Unassembled WGS sequence"/>
</dbReference>
<organism evidence="4 5">
    <name type="scientific">Lojkania enalia</name>
    <dbReference type="NCBI Taxonomy" id="147567"/>
    <lineage>
        <taxon>Eukaryota</taxon>
        <taxon>Fungi</taxon>
        <taxon>Dikarya</taxon>
        <taxon>Ascomycota</taxon>
        <taxon>Pezizomycotina</taxon>
        <taxon>Dothideomycetes</taxon>
        <taxon>Pleosporomycetidae</taxon>
        <taxon>Pleosporales</taxon>
        <taxon>Pleosporales incertae sedis</taxon>
        <taxon>Lojkania</taxon>
    </lineage>
</organism>
<keyword evidence="2" id="KW-0472">Membrane</keyword>
<keyword evidence="2" id="KW-1133">Transmembrane helix</keyword>
<evidence type="ECO:0000256" key="3">
    <source>
        <dbReference type="SAM" id="SignalP"/>
    </source>
</evidence>
<accession>A0A9P4K2U9</accession>
<keyword evidence="2" id="KW-0812">Transmembrane</keyword>
<gene>
    <name evidence="4" type="ORF">CC78DRAFT_547197</name>
</gene>
<name>A0A9P4K2U9_9PLEO</name>
<feature type="region of interest" description="Disordered" evidence="1">
    <location>
        <begin position="175"/>
        <end position="212"/>
    </location>
</feature>
<dbReference type="InterPro" id="IPR008972">
    <property type="entry name" value="Cupredoxin"/>
</dbReference>
<feature type="compositionally biased region" description="Low complexity" evidence="1">
    <location>
        <begin position="176"/>
        <end position="210"/>
    </location>
</feature>
<dbReference type="CDD" id="cd00920">
    <property type="entry name" value="Cupredoxin"/>
    <property type="match status" value="1"/>
</dbReference>
<proteinExistence type="predicted"/>
<sequence length="363" mass="38908">MENSKPFLFMLTILLIQLIPLVVAQDSSTTPTATSSALAQTYTIQVGIDHKFKPEVTQAEAGDLIKFEFFPTNHSVVRAEYEFPCIPYEMTGRGKVGFFSGFRPVDAILPDPPSWTLQINDTDPIFFYCSAPGSCIGYGMVGVINPSANTSLENQRQLAMDSAYMLNPGEPFPPEATLSPLPSVSSTGSSSLASSTTPTSATPTTATSGTDAAMTTSKPVLSKGAIAGIAVGAVTVLALAAALFFFIGRSRTLKQEVNQRSSTTNLPQSPHMWQNHSIFSPKSNMMNESSRNSAVAPPSGSIYQNFGSLNGQGESKAEYYVGAGENGYLRRDTRSPESEFGYAGGRPGRTRQATYALDLWKVC</sequence>
<evidence type="ECO:0008006" key="6">
    <source>
        <dbReference type="Google" id="ProtNLM"/>
    </source>
</evidence>
<dbReference type="PANTHER" id="PTHR34883:SF19">
    <property type="entry name" value="EXTRACELLULAR SERINE-RICH PROTEIN"/>
    <property type="match status" value="1"/>
</dbReference>
<feature type="chain" id="PRO_5040512878" description="Extracellular serine-rich protein" evidence="3">
    <location>
        <begin position="25"/>
        <end position="363"/>
    </location>
</feature>
<protein>
    <recommendedName>
        <fullName evidence="6">Extracellular serine-rich protein</fullName>
    </recommendedName>
</protein>
<dbReference type="Gene3D" id="2.60.40.420">
    <property type="entry name" value="Cupredoxins - blue copper proteins"/>
    <property type="match status" value="1"/>
</dbReference>
<dbReference type="OrthoDB" id="2331100at2759"/>
<keyword evidence="3" id="KW-0732">Signal</keyword>
<dbReference type="PANTHER" id="PTHR34883">
    <property type="entry name" value="SERINE-RICH PROTEIN, PUTATIVE-RELATED-RELATED"/>
    <property type="match status" value="1"/>
</dbReference>
<dbReference type="InterPro" id="IPR052953">
    <property type="entry name" value="Ser-rich/MCO-related"/>
</dbReference>
<evidence type="ECO:0000313" key="4">
    <source>
        <dbReference type="EMBL" id="KAF2260871.1"/>
    </source>
</evidence>
<dbReference type="EMBL" id="ML986671">
    <property type="protein sequence ID" value="KAF2260871.1"/>
    <property type="molecule type" value="Genomic_DNA"/>
</dbReference>
<keyword evidence="5" id="KW-1185">Reference proteome</keyword>
<comment type="caution">
    <text evidence="4">The sequence shown here is derived from an EMBL/GenBank/DDBJ whole genome shotgun (WGS) entry which is preliminary data.</text>
</comment>
<evidence type="ECO:0000256" key="1">
    <source>
        <dbReference type="SAM" id="MobiDB-lite"/>
    </source>
</evidence>
<reference evidence="5" key="1">
    <citation type="journal article" date="2020" name="Stud. Mycol.">
        <title>101 Dothideomycetes genomes: A test case for predicting lifestyles and emergence of pathogens.</title>
        <authorList>
            <person name="Haridas S."/>
            <person name="Albert R."/>
            <person name="Binder M."/>
            <person name="Bloem J."/>
            <person name="LaButti K."/>
            <person name="Salamov A."/>
            <person name="Andreopoulos B."/>
            <person name="Baker S."/>
            <person name="Barry K."/>
            <person name="Bills G."/>
            <person name="Bluhm B."/>
            <person name="Cannon C."/>
            <person name="Castanera R."/>
            <person name="Culley D."/>
            <person name="Daum C."/>
            <person name="Ezra D."/>
            <person name="Gonzalez J."/>
            <person name="Henrissat B."/>
            <person name="Kuo A."/>
            <person name="Liang C."/>
            <person name="Lipzen A."/>
            <person name="Lutzoni F."/>
            <person name="Magnuson J."/>
            <person name="Mondo S."/>
            <person name="Nolan M."/>
            <person name="Ohm R."/>
            <person name="Pangilinan J."/>
            <person name="Park H.-J."/>
            <person name="Ramirez L."/>
            <person name="Alfaro M."/>
            <person name="Sun H."/>
            <person name="Tritt A."/>
            <person name="Yoshinaga Y."/>
            <person name="Zwiers L.-H."/>
            <person name="Turgeon B."/>
            <person name="Goodwin S."/>
            <person name="Spatafora J."/>
            <person name="Crous P."/>
            <person name="Grigoriev I."/>
        </authorList>
    </citation>
    <scope>NUCLEOTIDE SEQUENCE [LARGE SCALE GENOMIC DNA]</scope>
    <source>
        <strain evidence="5">CBS 304.66</strain>
    </source>
</reference>
<dbReference type="AlphaFoldDB" id="A0A9P4K2U9"/>
<dbReference type="SUPFAM" id="SSF49503">
    <property type="entry name" value="Cupredoxins"/>
    <property type="match status" value="1"/>
</dbReference>
<feature type="transmembrane region" description="Helical" evidence="2">
    <location>
        <begin position="225"/>
        <end position="247"/>
    </location>
</feature>